<sequence length="94" mass="10679">MKTSIHENLSKEYQSYLEEMCDLSRSISSLRVNQRLDLPTSTSQATASHPALIPAANKVKPTDSTKTFRIPIRKRTMKDARLMKINFFCTSSQS</sequence>
<evidence type="ECO:0000313" key="2">
    <source>
        <dbReference type="Proteomes" id="UP000639772"/>
    </source>
</evidence>
<name>A0A835RMI0_VANPL</name>
<reference evidence="1 2" key="1">
    <citation type="journal article" date="2020" name="Nat. Food">
        <title>A phased Vanilla planifolia genome enables genetic improvement of flavour and production.</title>
        <authorList>
            <person name="Hasing T."/>
            <person name="Tang H."/>
            <person name="Brym M."/>
            <person name="Khazi F."/>
            <person name="Huang T."/>
            <person name="Chambers A.H."/>
        </authorList>
    </citation>
    <scope>NUCLEOTIDE SEQUENCE [LARGE SCALE GENOMIC DNA]</scope>
    <source>
        <tissue evidence="1">Leaf</tissue>
    </source>
</reference>
<gene>
    <name evidence="1" type="ORF">HPP92_004267</name>
</gene>
<dbReference type="AlphaFoldDB" id="A0A835RMI0"/>
<organism evidence="1 2">
    <name type="scientific">Vanilla planifolia</name>
    <name type="common">Vanilla</name>
    <dbReference type="NCBI Taxonomy" id="51239"/>
    <lineage>
        <taxon>Eukaryota</taxon>
        <taxon>Viridiplantae</taxon>
        <taxon>Streptophyta</taxon>
        <taxon>Embryophyta</taxon>
        <taxon>Tracheophyta</taxon>
        <taxon>Spermatophyta</taxon>
        <taxon>Magnoliopsida</taxon>
        <taxon>Liliopsida</taxon>
        <taxon>Asparagales</taxon>
        <taxon>Orchidaceae</taxon>
        <taxon>Vanilloideae</taxon>
        <taxon>Vanilleae</taxon>
        <taxon>Vanilla</taxon>
    </lineage>
</organism>
<dbReference type="EMBL" id="JADCNM010000002">
    <property type="protein sequence ID" value="KAG0493273.1"/>
    <property type="molecule type" value="Genomic_DNA"/>
</dbReference>
<dbReference type="Proteomes" id="UP000639772">
    <property type="component" value="Unassembled WGS sequence"/>
</dbReference>
<protein>
    <submittedName>
        <fullName evidence="1">Uncharacterized protein</fullName>
    </submittedName>
</protein>
<comment type="caution">
    <text evidence="1">The sequence shown here is derived from an EMBL/GenBank/DDBJ whole genome shotgun (WGS) entry which is preliminary data.</text>
</comment>
<proteinExistence type="predicted"/>
<evidence type="ECO:0000313" key="1">
    <source>
        <dbReference type="EMBL" id="KAG0493273.1"/>
    </source>
</evidence>
<accession>A0A835RMI0</accession>